<dbReference type="EMBL" id="LACI01001667">
    <property type="protein sequence ID" value="KJU83964.1"/>
    <property type="molecule type" value="Genomic_DNA"/>
</dbReference>
<gene>
    <name evidence="1" type="ORF">MBAV_003840</name>
</gene>
<dbReference type="AlphaFoldDB" id="A0A0F3GPR2"/>
<dbReference type="Pfam" id="PF13384">
    <property type="entry name" value="HTH_23"/>
    <property type="match status" value="1"/>
</dbReference>
<evidence type="ECO:0000313" key="1">
    <source>
        <dbReference type="EMBL" id="KJU83964.1"/>
    </source>
</evidence>
<reference evidence="1 2" key="1">
    <citation type="submission" date="2015-02" db="EMBL/GenBank/DDBJ databases">
        <title>Single-cell genomics of uncultivated deep-branching MTB reveals a conserved set of magnetosome genes.</title>
        <authorList>
            <person name="Kolinko S."/>
            <person name="Richter M."/>
            <person name="Glockner F.O."/>
            <person name="Brachmann A."/>
            <person name="Schuler D."/>
        </authorList>
    </citation>
    <scope>NUCLEOTIDE SEQUENCE [LARGE SCALE GENOMIC DNA]</scope>
    <source>
        <strain evidence="1">TM-1</strain>
    </source>
</reference>
<dbReference type="Proteomes" id="UP000033423">
    <property type="component" value="Unassembled WGS sequence"/>
</dbReference>
<organism evidence="1 2">
    <name type="scientific">Candidatus Magnetobacterium bavaricum</name>
    <dbReference type="NCBI Taxonomy" id="29290"/>
    <lineage>
        <taxon>Bacteria</taxon>
        <taxon>Pseudomonadati</taxon>
        <taxon>Nitrospirota</taxon>
        <taxon>Thermodesulfovibrionia</taxon>
        <taxon>Thermodesulfovibrionales</taxon>
        <taxon>Candidatus Magnetobacteriaceae</taxon>
        <taxon>Candidatus Magnetobacterium</taxon>
    </lineage>
</organism>
<comment type="caution">
    <text evidence="1">The sequence shown here is derived from an EMBL/GenBank/DDBJ whole genome shotgun (WGS) entry which is preliminary data.</text>
</comment>
<protein>
    <submittedName>
        <fullName evidence="1">Transposase</fullName>
    </submittedName>
</protein>
<sequence length="142" mass="16978">MPDKDVIMIRQKELKRLHVIQKVEDRELTQVEAAEILSISDRQVRRLLKRIKYEGDRGAVHRLRGKQSSKKFPKELKDKVLELYMSRYYGFGSTFAVEKLKELEGIKVSKETLSKWLIEKGQYQQRKRKAHRQWRERKGHTG</sequence>
<name>A0A0F3GPR2_9BACT</name>
<evidence type="ECO:0000313" key="2">
    <source>
        <dbReference type="Proteomes" id="UP000033423"/>
    </source>
</evidence>
<proteinExistence type="predicted"/>
<keyword evidence="2" id="KW-1185">Reference proteome</keyword>
<dbReference type="InterPro" id="IPR009057">
    <property type="entry name" value="Homeodomain-like_sf"/>
</dbReference>
<dbReference type="SUPFAM" id="SSF46689">
    <property type="entry name" value="Homeodomain-like"/>
    <property type="match status" value="1"/>
</dbReference>
<accession>A0A0F3GPR2</accession>